<gene>
    <name evidence="2" type="ORF">HUJ06_012096</name>
</gene>
<evidence type="ECO:0000313" key="2">
    <source>
        <dbReference type="EMBL" id="DAD33245.1"/>
    </source>
</evidence>
<feature type="compositionally biased region" description="Acidic residues" evidence="1">
    <location>
        <begin position="1"/>
        <end position="16"/>
    </location>
</feature>
<name>A0A822YQD7_NELNU</name>
<protein>
    <submittedName>
        <fullName evidence="2">Uncharacterized protein</fullName>
    </submittedName>
</protein>
<dbReference type="AlphaFoldDB" id="A0A822YQD7"/>
<sequence>MKDADEVGEDEDDELDKEASSGRCNPLACQSFQSLL</sequence>
<comment type="caution">
    <text evidence="2">The sequence shown here is derived from an EMBL/GenBank/DDBJ whole genome shotgun (WGS) entry which is preliminary data.</text>
</comment>
<proteinExistence type="predicted"/>
<organism evidence="2 3">
    <name type="scientific">Nelumbo nucifera</name>
    <name type="common">Sacred lotus</name>
    <dbReference type="NCBI Taxonomy" id="4432"/>
    <lineage>
        <taxon>Eukaryota</taxon>
        <taxon>Viridiplantae</taxon>
        <taxon>Streptophyta</taxon>
        <taxon>Embryophyta</taxon>
        <taxon>Tracheophyta</taxon>
        <taxon>Spermatophyta</taxon>
        <taxon>Magnoliopsida</taxon>
        <taxon>Proteales</taxon>
        <taxon>Nelumbonaceae</taxon>
        <taxon>Nelumbo</taxon>
    </lineage>
</organism>
<dbReference type="Proteomes" id="UP000607653">
    <property type="component" value="Unassembled WGS sequence"/>
</dbReference>
<dbReference type="EMBL" id="DUZY01000003">
    <property type="protein sequence ID" value="DAD33245.1"/>
    <property type="molecule type" value="Genomic_DNA"/>
</dbReference>
<evidence type="ECO:0000256" key="1">
    <source>
        <dbReference type="SAM" id="MobiDB-lite"/>
    </source>
</evidence>
<reference evidence="2 3" key="1">
    <citation type="journal article" date="2020" name="Mol. Biol. Evol.">
        <title>Distinct Expression and Methylation Patterns for Genes with Different Fates following a Single Whole-Genome Duplication in Flowering Plants.</title>
        <authorList>
            <person name="Shi T."/>
            <person name="Rahmani R.S."/>
            <person name="Gugger P.F."/>
            <person name="Wang M."/>
            <person name="Li H."/>
            <person name="Zhang Y."/>
            <person name="Li Z."/>
            <person name="Wang Q."/>
            <person name="Van de Peer Y."/>
            <person name="Marchal K."/>
            <person name="Chen J."/>
        </authorList>
    </citation>
    <scope>NUCLEOTIDE SEQUENCE [LARGE SCALE GENOMIC DNA]</scope>
    <source>
        <tissue evidence="2">Leaf</tissue>
    </source>
</reference>
<feature type="region of interest" description="Disordered" evidence="1">
    <location>
        <begin position="1"/>
        <end position="24"/>
    </location>
</feature>
<keyword evidence="3" id="KW-1185">Reference proteome</keyword>
<evidence type="ECO:0000313" key="3">
    <source>
        <dbReference type="Proteomes" id="UP000607653"/>
    </source>
</evidence>
<accession>A0A822YQD7</accession>